<feature type="domain" description="Aconitase A/isopropylmalate dehydratase small subunit swivel" evidence="11">
    <location>
        <begin position="2"/>
        <end position="125"/>
    </location>
</feature>
<comment type="catalytic activity">
    <reaction evidence="1 10">
        <text>(2R,3S)-3-isopropylmalate = (2S)-2-isopropylmalate</text>
        <dbReference type="Rhea" id="RHEA:32287"/>
        <dbReference type="ChEBI" id="CHEBI:1178"/>
        <dbReference type="ChEBI" id="CHEBI:35121"/>
        <dbReference type="EC" id="4.2.1.33"/>
    </reaction>
</comment>
<dbReference type="CDD" id="cd01577">
    <property type="entry name" value="IPMI_Swivel"/>
    <property type="match status" value="1"/>
</dbReference>
<evidence type="ECO:0000256" key="3">
    <source>
        <dbReference type="ARBA" id="ARBA00004729"/>
    </source>
</evidence>
<dbReference type="EMBL" id="CP034871">
    <property type="protein sequence ID" value="QCI22468.1"/>
    <property type="molecule type" value="Genomic_DNA"/>
</dbReference>
<keyword evidence="9 10" id="KW-0100">Branched-chain amino acid biosynthesis</keyword>
<evidence type="ECO:0000313" key="12">
    <source>
        <dbReference type="EMBL" id="QCI22468.1"/>
    </source>
</evidence>
<dbReference type="InterPro" id="IPR004431">
    <property type="entry name" value="3-IsopropMal_deHydase_ssu"/>
</dbReference>
<reference evidence="12 13" key="2">
    <citation type="submission" date="2019-05" db="EMBL/GenBank/DDBJ databases">
        <title>Genome evolution of the obligate endosymbiont Buchnera aphidicola.</title>
        <authorList>
            <person name="Moran N.A."/>
        </authorList>
    </citation>
    <scope>NUCLEOTIDE SEQUENCE [LARGE SCALE GENOMIC DNA]</scope>
    <source>
        <strain evidence="12 13">Lps</strain>
        <plasmid evidence="13">pleu</plasmid>
    </source>
</reference>
<evidence type="ECO:0000313" key="13">
    <source>
        <dbReference type="Proteomes" id="UP000298564"/>
    </source>
</evidence>
<dbReference type="NCBIfam" id="NF002458">
    <property type="entry name" value="PRK01641.1"/>
    <property type="match status" value="1"/>
</dbReference>
<dbReference type="Gene3D" id="3.20.19.10">
    <property type="entry name" value="Aconitase, domain 4"/>
    <property type="match status" value="1"/>
</dbReference>
<dbReference type="InterPro" id="IPR015928">
    <property type="entry name" value="Aconitase/3IPM_dehydase_swvl"/>
</dbReference>
<keyword evidence="12" id="KW-0614">Plasmid</keyword>
<dbReference type="PANTHER" id="PTHR43345">
    <property type="entry name" value="3-ISOPROPYLMALATE DEHYDRATASE SMALL SUBUNIT 2-RELATED-RELATED"/>
    <property type="match status" value="1"/>
</dbReference>
<comment type="function">
    <text evidence="2 10">Catalyzes the isomerization between 2-isopropylmalate and 3-isopropylmalate, via the formation of 2-isopropylmaleate.</text>
</comment>
<dbReference type="FunFam" id="3.20.19.10:FF:000003">
    <property type="entry name" value="3-isopropylmalate dehydratase small subunit"/>
    <property type="match status" value="1"/>
</dbReference>
<accession>A0A4D6Y8C2</accession>
<evidence type="ECO:0000256" key="8">
    <source>
        <dbReference type="ARBA" id="ARBA00023239"/>
    </source>
</evidence>
<dbReference type="InterPro" id="IPR000573">
    <property type="entry name" value="AconitaseA/IPMdHydase_ssu_swvl"/>
</dbReference>
<dbReference type="RefSeq" id="WP_158356304.1">
    <property type="nucleotide sequence ID" value="NZ_CP034871.1"/>
</dbReference>
<dbReference type="Proteomes" id="UP000298564">
    <property type="component" value="Plasmid pLeu"/>
</dbReference>
<keyword evidence="6 10" id="KW-0432">Leucine biosynthesis</keyword>
<protein>
    <recommendedName>
        <fullName evidence="10">3-isopropylmalate dehydratase small subunit</fullName>
        <ecNumber evidence="10">4.2.1.33</ecNumber>
    </recommendedName>
    <alternativeName>
        <fullName evidence="10">Alpha-IPM isomerase</fullName>
        <shortName evidence="10">IPMI</shortName>
    </alternativeName>
    <alternativeName>
        <fullName evidence="10">Isopropylmalate isomerase</fullName>
    </alternativeName>
</protein>
<keyword evidence="8 10" id="KW-0456">Lyase</keyword>
<reference evidence="12 13" key="1">
    <citation type="submission" date="2018-12" db="EMBL/GenBank/DDBJ databases">
        <authorList>
            <person name="Chong R.A."/>
        </authorList>
    </citation>
    <scope>NUCLEOTIDE SEQUENCE [LARGE SCALE GENOMIC DNA]</scope>
    <source>
        <strain evidence="12 13">Lps</strain>
        <plasmid evidence="13">pleu</plasmid>
    </source>
</reference>
<evidence type="ECO:0000256" key="7">
    <source>
        <dbReference type="ARBA" id="ARBA00022605"/>
    </source>
</evidence>
<dbReference type="AlphaFoldDB" id="A0A4D6Y8C2"/>
<dbReference type="GO" id="GO:0009316">
    <property type="term" value="C:3-isopropylmalate dehydratase complex"/>
    <property type="evidence" value="ECO:0007669"/>
    <property type="project" value="InterPro"/>
</dbReference>
<evidence type="ECO:0000256" key="1">
    <source>
        <dbReference type="ARBA" id="ARBA00000491"/>
    </source>
</evidence>
<geneLocation type="plasmid" evidence="12">
    <name>pLeu</name>
</geneLocation>
<dbReference type="EC" id="4.2.1.33" evidence="10"/>
<evidence type="ECO:0000256" key="2">
    <source>
        <dbReference type="ARBA" id="ARBA00002695"/>
    </source>
</evidence>
<comment type="pathway">
    <text evidence="3 10">Amino-acid biosynthesis; L-leucine biosynthesis; L-leucine from 3-methyl-2-oxobutanoate: step 2/4.</text>
</comment>
<dbReference type="GO" id="GO:0003861">
    <property type="term" value="F:3-isopropylmalate dehydratase activity"/>
    <property type="evidence" value="ECO:0007669"/>
    <property type="project" value="UniProtKB-UniRule"/>
</dbReference>
<dbReference type="PANTHER" id="PTHR43345:SF5">
    <property type="entry name" value="3-ISOPROPYLMALATE DEHYDRATASE SMALL SUBUNIT"/>
    <property type="match status" value="1"/>
</dbReference>
<dbReference type="InterPro" id="IPR033940">
    <property type="entry name" value="IPMI_Swivel"/>
</dbReference>
<organism evidence="12 13">
    <name type="scientific">Buchnera aphidicola</name>
    <name type="common">Lipaphis pseudobrassicae</name>
    <dbReference type="NCBI Taxonomy" id="1258543"/>
    <lineage>
        <taxon>Bacteria</taxon>
        <taxon>Pseudomonadati</taxon>
        <taxon>Pseudomonadota</taxon>
        <taxon>Gammaproteobacteria</taxon>
        <taxon>Enterobacterales</taxon>
        <taxon>Erwiniaceae</taxon>
        <taxon>Buchnera</taxon>
    </lineage>
</organism>
<evidence type="ECO:0000256" key="10">
    <source>
        <dbReference type="HAMAP-Rule" id="MF_01031"/>
    </source>
</evidence>
<dbReference type="HAMAP" id="MF_01031">
    <property type="entry name" value="LeuD_type1"/>
    <property type="match status" value="1"/>
</dbReference>
<evidence type="ECO:0000256" key="4">
    <source>
        <dbReference type="ARBA" id="ARBA00009845"/>
    </source>
</evidence>
<dbReference type="InterPro" id="IPR050075">
    <property type="entry name" value="LeuD"/>
</dbReference>
<dbReference type="OrthoDB" id="9777465at2"/>
<keyword evidence="7 10" id="KW-0028">Amino-acid biosynthesis</keyword>
<dbReference type="SUPFAM" id="SSF52016">
    <property type="entry name" value="LeuD/IlvD-like"/>
    <property type="match status" value="1"/>
</dbReference>
<proteinExistence type="inferred from homology"/>
<comment type="similarity">
    <text evidence="4 10">Belongs to the LeuD family. LeuD type 1 subfamily.</text>
</comment>
<evidence type="ECO:0000256" key="9">
    <source>
        <dbReference type="ARBA" id="ARBA00023304"/>
    </source>
</evidence>
<comment type="subunit">
    <text evidence="5 10">Heterodimer of LeuC and LeuD.</text>
</comment>
<dbReference type="UniPathway" id="UPA00048">
    <property type="reaction ID" value="UER00071"/>
</dbReference>
<sequence length="210" mass="24560">MLKFTEYTGIVVPLDVSNIDTDIIIPKQFLQGINKTGLGKYLFHDWRYLDSNQLKKNNQFILNNKIYQNSSILLTRENFGCGSSREHAVWSLLDYGFRVIIASSFSDIFYNNSFNNKLLLVTLKEDIIEYLFDIVKNNVGISFFVSLVDSKIIVNQNSFSFKLDNFRRSCLLNNLDDIDLTMRFLNKIEKYESKILPFLLNRKKFSSKFL</sequence>
<evidence type="ECO:0000256" key="6">
    <source>
        <dbReference type="ARBA" id="ARBA00022430"/>
    </source>
</evidence>
<name>A0A4D6Y8C2_9GAMM</name>
<dbReference type="GO" id="GO:0009098">
    <property type="term" value="P:L-leucine biosynthetic process"/>
    <property type="evidence" value="ECO:0007669"/>
    <property type="project" value="UniProtKB-UniRule"/>
</dbReference>
<dbReference type="NCBIfam" id="TIGR00171">
    <property type="entry name" value="leuD"/>
    <property type="match status" value="1"/>
</dbReference>
<gene>
    <name evidence="10 12" type="primary">leuD</name>
    <name evidence="12" type="ORF">D9V70_03150</name>
</gene>
<evidence type="ECO:0000259" key="11">
    <source>
        <dbReference type="Pfam" id="PF00694"/>
    </source>
</evidence>
<dbReference type="Pfam" id="PF00694">
    <property type="entry name" value="Aconitase_C"/>
    <property type="match status" value="1"/>
</dbReference>
<evidence type="ECO:0000256" key="5">
    <source>
        <dbReference type="ARBA" id="ARBA00011271"/>
    </source>
</evidence>